<dbReference type="PANTHER" id="PTHR37419:SF1">
    <property type="entry name" value="SERINE_THREONINE-PROTEIN KINASE TOXIN HIPA"/>
    <property type="match status" value="1"/>
</dbReference>
<dbReference type="Pfam" id="PF07804">
    <property type="entry name" value="HipA_C"/>
    <property type="match status" value="1"/>
</dbReference>
<dbReference type="InterPro" id="IPR017508">
    <property type="entry name" value="HipA_N1"/>
</dbReference>
<dbReference type="NCBIfam" id="TIGR03071">
    <property type="entry name" value="couple_hipA"/>
    <property type="match status" value="1"/>
</dbReference>
<gene>
    <name evidence="6" type="ORF">MB84_16270</name>
</gene>
<name>A0A0E3YES4_9BURK</name>
<proteinExistence type="inferred from homology"/>
<dbReference type="GO" id="GO:0005829">
    <property type="term" value="C:cytosol"/>
    <property type="evidence" value="ECO:0007669"/>
    <property type="project" value="TreeGrafter"/>
</dbReference>
<dbReference type="GO" id="GO:0004674">
    <property type="term" value="F:protein serine/threonine kinase activity"/>
    <property type="evidence" value="ECO:0007669"/>
    <property type="project" value="TreeGrafter"/>
</dbReference>
<reference evidence="6" key="1">
    <citation type="submission" date="2016-06" db="EMBL/GenBank/DDBJ databases">
        <title>Pandoraea oxalativorans DSM 23570 Genome Sequencing.</title>
        <authorList>
            <person name="Ee R."/>
            <person name="Lim Y.-L."/>
            <person name="Yong D."/>
            <person name="Yin W.-F."/>
            <person name="Chan K.-G."/>
        </authorList>
    </citation>
    <scope>NUCLEOTIDE SEQUENCE</scope>
    <source>
        <strain evidence="6">DSM 23570</strain>
    </source>
</reference>
<dbReference type="Pfam" id="PF13657">
    <property type="entry name" value="Couple_hipA"/>
    <property type="match status" value="1"/>
</dbReference>
<comment type="similarity">
    <text evidence="1">Belongs to the HipA Ser/Thr kinase family.</text>
</comment>
<evidence type="ECO:0000259" key="5">
    <source>
        <dbReference type="Pfam" id="PF13657"/>
    </source>
</evidence>
<dbReference type="CDD" id="cd17808">
    <property type="entry name" value="HipA_Ec_like"/>
    <property type="match status" value="1"/>
</dbReference>
<dbReference type="PATRIC" id="fig|573737.6.peg.4189"/>
<dbReference type="OrthoDB" id="9805913at2"/>
<dbReference type="AlphaFoldDB" id="A0A0E3YES4"/>
<organism evidence="6 7">
    <name type="scientific">Pandoraea oxalativorans</name>
    <dbReference type="NCBI Taxonomy" id="573737"/>
    <lineage>
        <taxon>Bacteria</taxon>
        <taxon>Pseudomonadati</taxon>
        <taxon>Pseudomonadota</taxon>
        <taxon>Betaproteobacteria</taxon>
        <taxon>Burkholderiales</taxon>
        <taxon>Burkholderiaceae</taxon>
        <taxon>Pandoraea</taxon>
    </lineage>
</organism>
<evidence type="ECO:0000256" key="1">
    <source>
        <dbReference type="ARBA" id="ARBA00010164"/>
    </source>
</evidence>
<feature type="domain" description="HipA-like C-terminal" evidence="4">
    <location>
        <begin position="157"/>
        <end position="408"/>
    </location>
</feature>
<dbReference type="InterPro" id="IPR012893">
    <property type="entry name" value="HipA-like_C"/>
</dbReference>
<keyword evidence="2" id="KW-0808">Transferase</keyword>
<dbReference type="RefSeq" id="WP_046291900.1">
    <property type="nucleotide sequence ID" value="NZ_CP011253.3"/>
</dbReference>
<protein>
    <submittedName>
        <fullName evidence="6">Toxin HipA</fullName>
    </submittedName>
</protein>
<dbReference type="Proteomes" id="UP000035050">
    <property type="component" value="Chromosome"/>
</dbReference>
<keyword evidence="7" id="KW-1185">Reference proteome</keyword>
<dbReference type="HOGENOM" id="CLU_030167_2_1_4"/>
<evidence type="ECO:0000259" key="4">
    <source>
        <dbReference type="Pfam" id="PF07804"/>
    </source>
</evidence>
<feature type="domain" description="HipA N-terminal subdomain 1" evidence="5">
    <location>
        <begin position="10"/>
        <end position="111"/>
    </location>
</feature>
<evidence type="ECO:0000313" key="6">
    <source>
        <dbReference type="EMBL" id="AKC70712.1"/>
    </source>
</evidence>
<evidence type="ECO:0000256" key="3">
    <source>
        <dbReference type="ARBA" id="ARBA00022777"/>
    </source>
</evidence>
<keyword evidence="3" id="KW-0418">Kinase</keyword>
<dbReference type="KEGG" id="pox:MB84_16270"/>
<accession>A0A0E3YES4</accession>
<dbReference type="EMBL" id="CP011253">
    <property type="protein sequence ID" value="AKC70712.1"/>
    <property type="molecule type" value="Genomic_DNA"/>
</dbReference>
<evidence type="ECO:0000256" key="2">
    <source>
        <dbReference type="ARBA" id="ARBA00022679"/>
    </source>
</evidence>
<sequence length="445" mass="48908">MGRRSHARALSIWANNQRVGTWRVQSRNRMALQYDDAWRDSAAGRPLSLSLPFGIDSTPLTGDRVGHYFENLLPDSDVIRRRLAGRYGTPSTDGFDLLEAIGRDCVGAIQFLGEDDVPGNVQTIEASPLSEEAVAEHLRKAAGDALPGRYAHDDLRLSIAGAQEKTALLHHEGRWCMPHGATPTTHILKLPIGLVGNRRADLSTSVENEWLCMQLCAALGLPTAASEMLTFGDQKVLSVTRFDRQMHSSGTWIMRLPQEDFCQVFGLPPHLRYEADGGPGIADLAATLRQSQTSDDDLETVFRTQVVFWMLAATDGHAKNFSIHLLPGGRYRLAPLYDVLSMWPIIGDGPNQVPWQRAKLAMAVPGKHRHYRLREIQRRHFDAMAAKCYLGAGAASILDALLASVPRAIAEVAGRLPSDFPERVAERIFSGLQHAADHLAAPASP</sequence>
<dbReference type="InterPro" id="IPR052028">
    <property type="entry name" value="HipA_Ser/Thr_kinase"/>
</dbReference>
<dbReference type="PANTHER" id="PTHR37419">
    <property type="entry name" value="SERINE/THREONINE-PROTEIN KINASE TOXIN HIPA"/>
    <property type="match status" value="1"/>
</dbReference>
<evidence type="ECO:0000313" key="7">
    <source>
        <dbReference type="Proteomes" id="UP000035050"/>
    </source>
</evidence>